<gene>
    <name evidence="1" type="ORF">SAMN05216522_102104</name>
</gene>
<dbReference type="AlphaFoldDB" id="A0A1H9EYI0"/>
<dbReference type="Proteomes" id="UP000242515">
    <property type="component" value="Unassembled WGS sequence"/>
</dbReference>
<dbReference type="EMBL" id="FOGC01000002">
    <property type="protein sequence ID" value="SEQ30705.1"/>
    <property type="molecule type" value="Genomic_DNA"/>
</dbReference>
<protein>
    <recommendedName>
        <fullName evidence="3">Phage protein D</fullName>
    </recommendedName>
</protein>
<dbReference type="STRING" id="988801.SAMN05216522_102104"/>
<name>A0A1H9EYI0_9GAMM</name>
<proteinExistence type="predicted"/>
<keyword evidence="2" id="KW-1185">Reference proteome</keyword>
<dbReference type="InterPro" id="IPR052726">
    <property type="entry name" value="Phage_Baseplate_Hub"/>
</dbReference>
<dbReference type="PANTHER" id="PTHR35862">
    <property type="entry name" value="FELS-2 PROPHAGE PROTEIN"/>
    <property type="match status" value="1"/>
</dbReference>
<evidence type="ECO:0000313" key="1">
    <source>
        <dbReference type="EMBL" id="SEQ30705.1"/>
    </source>
</evidence>
<evidence type="ECO:0000313" key="2">
    <source>
        <dbReference type="Proteomes" id="UP000242515"/>
    </source>
</evidence>
<evidence type="ECO:0008006" key="3">
    <source>
        <dbReference type="Google" id="ProtNLM"/>
    </source>
</evidence>
<dbReference type="Pfam" id="PF05954">
    <property type="entry name" value="Phage_GPD"/>
    <property type="match status" value="1"/>
</dbReference>
<organism evidence="1 2">
    <name type="scientific">Rosenbergiella nectarea</name>
    <dbReference type="NCBI Taxonomy" id="988801"/>
    <lineage>
        <taxon>Bacteria</taxon>
        <taxon>Pseudomonadati</taxon>
        <taxon>Pseudomonadota</taxon>
        <taxon>Gammaproteobacteria</taxon>
        <taxon>Enterobacterales</taxon>
        <taxon>Erwiniaceae</taxon>
        <taxon>Rosenbergiella</taxon>
    </lineage>
</organism>
<accession>A0A1H9EYI0</accession>
<dbReference type="PANTHER" id="PTHR35862:SF3">
    <property type="entry name" value="FELS-2 PROPHAGE PROTEIN"/>
    <property type="match status" value="1"/>
</dbReference>
<reference evidence="2" key="1">
    <citation type="submission" date="2016-10" db="EMBL/GenBank/DDBJ databases">
        <authorList>
            <person name="Varghese N."/>
            <person name="Submissions S."/>
        </authorList>
    </citation>
    <scope>NUCLEOTIDE SEQUENCE [LARGE SCALE GENOMIC DNA]</scope>
    <source>
        <strain evidence="2">8N4</strain>
    </source>
</reference>
<dbReference type="SUPFAM" id="SSF69279">
    <property type="entry name" value="Phage tail proteins"/>
    <property type="match status" value="1"/>
</dbReference>
<dbReference type="RefSeq" id="WP_408011856.1">
    <property type="nucleotide sequence ID" value="NZ_FOGC01000002.1"/>
</dbReference>
<sequence length="350" mass="38450">MTNKSPDFSVTIEGKDRTITLANRLMNLTLTDNRGFEADQLDIELDDADGLLEMPRRGAVINLALGWKGSPLFNKGSFTVDEIEHGGAPDKLTIRARSADFRQTLNVRRDKSWHNTTLQDVVSAIASKHSLKLALGQDIAITAIDHIDQTNESDGSFLMRLARLHGAIASVKNGNLLFIRQGQAKTASGKALPVITLTRQSGDSHRFSLADRDAYTGVIASWLDTRDPSEKKTTTAKRKTTIKKNTDSKQGDYLVGTDDNVLVLSRTYASRDNAARAAKAQWEKLQRGVATFSLQLAEGRADLYTEMPVKVTGFKQQIDDAEWVITTLTHTVSSDGGFTTSIELEVKLTS</sequence>